<protein>
    <submittedName>
        <fullName evidence="1">EAL domain-containing protein</fullName>
    </submittedName>
</protein>
<dbReference type="SUPFAM" id="SSF141868">
    <property type="entry name" value="EAL domain-like"/>
    <property type="match status" value="1"/>
</dbReference>
<dbReference type="InterPro" id="IPR050706">
    <property type="entry name" value="Cyclic-di-GMP_PDE-like"/>
</dbReference>
<dbReference type="GO" id="GO:0071111">
    <property type="term" value="F:cyclic-guanylate-specific phosphodiesterase activity"/>
    <property type="evidence" value="ECO:0007669"/>
    <property type="project" value="InterPro"/>
</dbReference>
<organism evidence="1 2">
    <name type="scientific">Sinorhizobium mexicanum</name>
    <dbReference type="NCBI Taxonomy" id="375549"/>
    <lineage>
        <taxon>Bacteria</taxon>
        <taxon>Pseudomonadati</taxon>
        <taxon>Pseudomonadota</taxon>
        <taxon>Alphaproteobacteria</taxon>
        <taxon>Hyphomicrobiales</taxon>
        <taxon>Rhizobiaceae</taxon>
        <taxon>Sinorhizobium/Ensifer group</taxon>
        <taxon>Sinorhizobium</taxon>
    </lineage>
</organism>
<accession>A0A859R3W3</accession>
<dbReference type="KEGG" id="emx:FKV68_30330"/>
<name>A0A859R3W3_9HYPH</name>
<dbReference type="EMBL" id="CP041241">
    <property type="protein sequence ID" value="QLL65611.1"/>
    <property type="molecule type" value="Genomic_DNA"/>
</dbReference>
<keyword evidence="1" id="KW-0614">Plasmid</keyword>
<geneLocation type="plasmid" evidence="2">
    <name>pemeittgr7c</name>
</geneLocation>
<evidence type="ECO:0000313" key="1">
    <source>
        <dbReference type="EMBL" id="QLL65611.1"/>
    </source>
</evidence>
<gene>
    <name evidence="1" type="ORF">FKV68_30330</name>
</gene>
<dbReference type="Gene3D" id="3.20.20.450">
    <property type="entry name" value="EAL domain"/>
    <property type="match status" value="1"/>
</dbReference>
<dbReference type="PROSITE" id="PS50883">
    <property type="entry name" value="EAL"/>
    <property type="match status" value="1"/>
</dbReference>
<dbReference type="RefSeq" id="WP_180942512.1">
    <property type="nucleotide sequence ID" value="NZ_CP041241.1"/>
</dbReference>
<proteinExistence type="predicted"/>
<dbReference type="PANTHER" id="PTHR33121:SF79">
    <property type="entry name" value="CYCLIC DI-GMP PHOSPHODIESTERASE PDED-RELATED"/>
    <property type="match status" value="1"/>
</dbReference>
<dbReference type="AlphaFoldDB" id="A0A859R3W3"/>
<dbReference type="InterPro" id="IPR001633">
    <property type="entry name" value="EAL_dom"/>
</dbReference>
<dbReference type="PANTHER" id="PTHR33121">
    <property type="entry name" value="CYCLIC DI-GMP PHOSPHODIESTERASE PDEF"/>
    <property type="match status" value="1"/>
</dbReference>
<dbReference type="InterPro" id="IPR035919">
    <property type="entry name" value="EAL_sf"/>
</dbReference>
<dbReference type="CDD" id="cd01948">
    <property type="entry name" value="EAL"/>
    <property type="match status" value="1"/>
</dbReference>
<reference evidence="1 2" key="1">
    <citation type="submission" date="2019-06" db="EMBL/GenBank/DDBJ databases">
        <title>Complete genome sequence of Ensifer mexicanus ITTG R7 isolated from nodules of Acacia angustissima (Mill.) Kuntze.</title>
        <authorList>
            <person name="Rincon-Rosales R."/>
            <person name="Rogel M.A."/>
            <person name="Guerrero G."/>
            <person name="Rincon-Molina C.I."/>
            <person name="Lopez-Lopez A."/>
            <person name="Martinez-Romero E."/>
        </authorList>
    </citation>
    <scope>NUCLEOTIDE SEQUENCE [LARGE SCALE GENOMIC DNA]</scope>
    <source>
        <strain evidence="1 2">ITTG R7</strain>
        <plasmid evidence="2">pemeittgr7c</plasmid>
    </source>
</reference>
<evidence type="ECO:0000313" key="2">
    <source>
        <dbReference type="Proteomes" id="UP000510721"/>
    </source>
</evidence>
<dbReference type="SMART" id="SM00052">
    <property type="entry name" value="EAL"/>
    <property type="match status" value="1"/>
</dbReference>
<dbReference type="Proteomes" id="UP000510721">
    <property type="component" value="Plasmid pEmeITTGR7c"/>
</dbReference>
<sequence length="263" mass="28603">MNLEKFSSVVRHVTQAMQHGRIGFSLQQINAVDDPSEVLYSECLGRLVEPDGTIRTCGEFIAFLEASGRAPAFDRHVVDLAFDWLACHPAASLGCNISAENLAGKQNWAVLYDLLHRHRAMAPRLVLEITESLPVATLSAAAELLQSVRDLGYKVAIDDFGTGYSTPETLLSLPVDIVKIDGFFVQRRGDKAERFLRHMVGLACCAACTVVVEGIETYAQLEAAKAAGATHVQGFLLSEPTLPPVHCGQVNSARHAVASKWMM</sequence>
<keyword evidence="2" id="KW-1185">Reference proteome</keyword>
<dbReference type="Pfam" id="PF00563">
    <property type="entry name" value="EAL"/>
    <property type="match status" value="1"/>
</dbReference>